<feature type="domain" description="Myb-like" evidence="1">
    <location>
        <begin position="429"/>
        <end position="475"/>
    </location>
</feature>
<dbReference type="SMART" id="SM00717">
    <property type="entry name" value="SANT"/>
    <property type="match status" value="2"/>
</dbReference>
<dbReference type="InterPro" id="IPR002156">
    <property type="entry name" value="RNaseH_domain"/>
</dbReference>
<dbReference type="GO" id="GO:0051083">
    <property type="term" value="P:'de novo' cotranslational protein folding"/>
    <property type="evidence" value="ECO:0007669"/>
    <property type="project" value="InterPro"/>
</dbReference>
<dbReference type="Pfam" id="PF23082">
    <property type="entry name" value="Myb_DNA-binding_2"/>
    <property type="match status" value="1"/>
</dbReference>
<name>A0A803LU83_CHEQI</name>
<dbReference type="Gene3D" id="1.10.10.60">
    <property type="entry name" value="Homeodomain-like"/>
    <property type="match status" value="2"/>
</dbReference>
<evidence type="ECO:0000259" key="1">
    <source>
        <dbReference type="PROSITE" id="PS50090"/>
    </source>
</evidence>
<dbReference type="Proteomes" id="UP000596660">
    <property type="component" value="Unplaced"/>
</dbReference>
<evidence type="ECO:0000313" key="3">
    <source>
        <dbReference type="Proteomes" id="UP000596660"/>
    </source>
</evidence>
<dbReference type="EnsemblPlants" id="AUR62018777-RA">
    <property type="protein sequence ID" value="AUR62018777-RA:cds"/>
    <property type="gene ID" value="AUR62018777"/>
</dbReference>
<accession>A0A803LU83</accession>
<dbReference type="Pfam" id="PF13456">
    <property type="entry name" value="RVT_3"/>
    <property type="match status" value="1"/>
</dbReference>
<dbReference type="Gramene" id="AUR62018777-RA">
    <property type="protein sequence ID" value="AUR62018777-RA:cds"/>
    <property type="gene ID" value="AUR62018777"/>
</dbReference>
<proteinExistence type="predicted"/>
<reference evidence="2" key="2">
    <citation type="submission" date="2021-03" db="UniProtKB">
        <authorList>
            <consortium name="EnsemblPlants"/>
        </authorList>
    </citation>
    <scope>IDENTIFICATION</scope>
</reference>
<organism evidence="2 3">
    <name type="scientific">Chenopodium quinoa</name>
    <name type="common">Quinoa</name>
    <dbReference type="NCBI Taxonomy" id="63459"/>
    <lineage>
        <taxon>Eukaryota</taxon>
        <taxon>Viridiplantae</taxon>
        <taxon>Streptophyta</taxon>
        <taxon>Embryophyta</taxon>
        <taxon>Tracheophyta</taxon>
        <taxon>Spermatophyta</taxon>
        <taxon>Magnoliopsida</taxon>
        <taxon>eudicotyledons</taxon>
        <taxon>Gunneridae</taxon>
        <taxon>Pentapetalae</taxon>
        <taxon>Caryophyllales</taxon>
        <taxon>Chenopodiaceae</taxon>
        <taxon>Chenopodioideae</taxon>
        <taxon>Atripliceae</taxon>
        <taxon>Chenopodium</taxon>
    </lineage>
</organism>
<dbReference type="CDD" id="cd00167">
    <property type="entry name" value="SANT"/>
    <property type="match status" value="2"/>
</dbReference>
<dbReference type="PANTHER" id="PTHR43999:SF3">
    <property type="entry name" value="TRANSCRIPTION FACTOR MAMYB"/>
    <property type="match status" value="1"/>
</dbReference>
<dbReference type="InterPro" id="IPR044730">
    <property type="entry name" value="RNase_H-like_dom_plant"/>
</dbReference>
<dbReference type="GO" id="GO:0006450">
    <property type="term" value="P:regulation of translational fidelity"/>
    <property type="evidence" value="ECO:0007669"/>
    <property type="project" value="InterPro"/>
</dbReference>
<evidence type="ECO:0000313" key="2">
    <source>
        <dbReference type="EnsemblPlants" id="AUR62018777-RA:cds"/>
    </source>
</evidence>
<dbReference type="PANTHER" id="PTHR43999">
    <property type="entry name" value="DNAJ HOMOLOG SUBFAMILY C MEMBER 2"/>
    <property type="match status" value="1"/>
</dbReference>
<reference evidence="2" key="1">
    <citation type="journal article" date="2017" name="Nature">
        <title>The genome of Chenopodium quinoa.</title>
        <authorList>
            <person name="Jarvis D.E."/>
            <person name="Ho Y.S."/>
            <person name="Lightfoot D.J."/>
            <person name="Schmoeckel S.M."/>
            <person name="Li B."/>
            <person name="Borm T.J.A."/>
            <person name="Ohyanagi H."/>
            <person name="Mineta K."/>
            <person name="Michell C.T."/>
            <person name="Saber N."/>
            <person name="Kharbatia N.M."/>
            <person name="Rupper R.R."/>
            <person name="Sharp A.R."/>
            <person name="Dally N."/>
            <person name="Boughton B.A."/>
            <person name="Woo Y.H."/>
            <person name="Gao G."/>
            <person name="Schijlen E.G.W.M."/>
            <person name="Guo X."/>
            <person name="Momin A.A."/>
            <person name="Negrao S."/>
            <person name="Al-Babili S."/>
            <person name="Gehring C."/>
            <person name="Roessner U."/>
            <person name="Jung C."/>
            <person name="Murphy K."/>
            <person name="Arold S.T."/>
            <person name="Gojobori T."/>
            <person name="van der Linden C.G."/>
            <person name="van Loo E.N."/>
            <person name="Jellen E.N."/>
            <person name="Maughan P.J."/>
            <person name="Tester M."/>
        </authorList>
    </citation>
    <scope>NUCLEOTIDE SEQUENCE [LARGE SCALE GENOMIC DNA]</scope>
    <source>
        <strain evidence="2">cv. PI 614886</strain>
    </source>
</reference>
<sequence length="484" mass="52909">MAQLKANLKLRACCGALPTKVGLSKRLQNDDRVCGLCGVEEETELHCMRDCIVARLIWDESGLENVFGVGHGSFGDAALAYLEKSPKSGHGFFMTLMVELGGKEEKGGGCAAPAARQRWKPPRRNEWKLNVDGGVVEGLGSCAGAVIRGGDGAAVNSAVECGYKCLVVESDCLGLINALDSRERGSSCFHLVLDDIYHVCLSLDFVSWSFVRREGNKVAHELAHLPWVIINPLFLWLSLSFLIGPFAPISLTAGDIRVGQGKIVDFPPETEAIDAEESKKKLPNRRNRGKRSEFDGVIANGSSDFVKNSENLVDLKEKDKGFSKLGGNVDGVVIEEKEWSEEDLGLLRKLIVKYPVGKPKRWEVIAEGFKGRHSVESVISKAKSLGKEKPVDSDSYSKFLKDRKAVDKRVEDENVAVGKEESGGEVITWSSTEDIALLNALKAFPKEVAMRWEKIAAAVPGKTKAACMKRVSELKKEFRSSKAS</sequence>
<dbReference type="GO" id="GO:0043022">
    <property type="term" value="F:ribosome binding"/>
    <property type="evidence" value="ECO:0007669"/>
    <property type="project" value="InterPro"/>
</dbReference>
<dbReference type="SUPFAM" id="SSF46689">
    <property type="entry name" value="Homeodomain-like"/>
    <property type="match status" value="2"/>
</dbReference>
<protein>
    <recommendedName>
        <fullName evidence="1">Myb-like domain-containing protein</fullName>
    </recommendedName>
</protein>
<dbReference type="GO" id="GO:0003676">
    <property type="term" value="F:nucleic acid binding"/>
    <property type="evidence" value="ECO:0007669"/>
    <property type="project" value="InterPro"/>
</dbReference>
<dbReference type="GO" id="GO:0005829">
    <property type="term" value="C:cytosol"/>
    <property type="evidence" value="ECO:0007669"/>
    <property type="project" value="TreeGrafter"/>
</dbReference>
<dbReference type="GO" id="GO:0004523">
    <property type="term" value="F:RNA-DNA hybrid ribonuclease activity"/>
    <property type="evidence" value="ECO:0007669"/>
    <property type="project" value="InterPro"/>
</dbReference>
<dbReference type="GO" id="GO:0030544">
    <property type="term" value="F:Hsp70 protein binding"/>
    <property type="evidence" value="ECO:0007669"/>
    <property type="project" value="InterPro"/>
</dbReference>
<keyword evidence="3" id="KW-1185">Reference proteome</keyword>
<dbReference type="FunFam" id="1.10.10.60:FF:000416">
    <property type="entry name" value="Myb family transcription factor"/>
    <property type="match status" value="1"/>
</dbReference>
<dbReference type="AlphaFoldDB" id="A0A803LU83"/>
<dbReference type="InterPro" id="IPR009057">
    <property type="entry name" value="Homeodomain-like_sf"/>
</dbReference>
<dbReference type="CDD" id="cd06222">
    <property type="entry name" value="RNase_H_like"/>
    <property type="match status" value="1"/>
</dbReference>
<dbReference type="InterPro" id="IPR001005">
    <property type="entry name" value="SANT/Myb"/>
</dbReference>
<dbReference type="PROSITE" id="PS50090">
    <property type="entry name" value="MYB_LIKE"/>
    <property type="match status" value="1"/>
</dbReference>
<dbReference type="InterPro" id="IPR044634">
    <property type="entry name" value="Zuotin/DnaJC2"/>
</dbReference>